<dbReference type="InterPro" id="IPR043502">
    <property type="entry name" value="DNA/RNA_pol_sf"/>
</dbReference>
<sequence length="938" mass="105684">RCPDQNHTHTNVTIRFGLLNARSIANKSFSLNELFTNRNLDALFLTEMWQRDGEFIHLNELCPPGCSAVGQPRPCRRGGGLAVVHQDKYICRGMSTDDFPSFESQMIKIGSSSVFYCFLIYRPPGPAGAFLSDFSDFLTSITKLEKVLILGDFNLHIDNNSSSPAMELLAMTDTFNLKQHVSGPTHKKGHALDLVFSLGLHVTNVCVEDVHLSDHCGVFFDLCVPLEPKPAPRRAKRRIITESTAQDFRALFNPSLLNECPDVDEFIQCFATHCSSILDQVAPVKTNVTRKWSCPWINENILNLKRTCRKTERLWKSTQLEVHRLHLKDLITSLNKMIKKARSSYFHKLIATNKKNPKVICDTVQSIVSPAVPAAPVLCKADSSDFLNFFTDKIRDIKHNIPPPSGRLTLSDPPLQTWSSFDPVTLEDISALLSKTKPSSNSADILPHKLLVGVFDTIGPWVTKFFNLSLSTGLFPSSFKQAIIEPKLKKTTLDPTDFKSYRPISKLPLLAKILEKAVSKQLTAFLETHQIYDTFQSGFRQRHSTETALLKVSSDILMEADSGKSTVLVLLDLSSAFDTVDHTIMIERLRDLVGMSGPVLDWFSSYLTGRSFTVSINNFQSDSADLLCGVPQGSVLGPVLFLLYVLPLGHIIRQYSDVSYHLFADDIQIYCSFNSSEPHKLSSLINCLSELKQWLNDNSLQLNSSKTETLIIAPDSAIPGIKHHLGDLSSSVKTKLRNLGVIFDQDMSLEFYSKHLVKNCFFHLRNISKLRSMVSTNELEMIVHAFVSSRLDYCNSLFTCLNKKELARLQFVQNSAARLLTRTNRRTHITPILKSLHWLPVLYRLHFKILVLTFQALHGQAPAYIASLIQPYSSTRSLRSSGQHLLMVPRTCFSTRGDRSFKAVAPRLWNDLPLHLRSMDSVQSFKKHLKTLLFKKAF</sequence>
<proteinExistence type="predicted"/>
<name>A0A673A8D7_9TELE</name>
<evidence type="ECO:0000313" key="2">
    <source>
        <dbReference type="Ensembl" id="ENSSORP00005024948.1"/>
    </source>
</evidence>
<dbReference type="InterPro" id="IPR000477">
    <property type="entry name" value="RT_dom"/>
</dbReference>
<organism evidence="2 3">
    <name type="scientific">Sphaeramia orbicularis</name>
    <name type="common">orbiculate cardinalfish</name>
    <dbReference type="NCBI Taxonomy" id="375764"/>
    <lineage>
        <taxon>Eukaryota</taxon>
        <taxon>Metazoa</taxon>
        <taxon>Chordata</taxon>
        <taxon>Craniata</taxon>
        <taxon>Vertebrata</taxon>
        <taxon>Euteleostomi</taxon>
        <taxon>Actinopterygii</taxon>
        <taxon>Neopterygii</taxon>
        <taxon>Teleostei</taxon>
        <taxon>Neoteleostei</taxon>
        <taxon>Acanthomorphata</taxon>
        <taxon>Gobiaria</taxon>
        <taxon>Kurtiformes</taxon>
        <taxon>Apogonoidei</taxon>
        <taxon>Apogonidae</taxon>
        <taxon>Apogoninae</taxon>
        <taxon>Sphaeramia</taxon>
    </lineage>
</organism>
<dbReference type="SUPFAM" id="SSF56672">
    <property type="entry name" value="DNA/RNA polymerases"/>
    <property type="match status" value="1"/>
</dbReference>
<dbReference type="PANTHER" id="PTHR33332">
    <property type="entry name" value="REVERSE TRANSCRIPTASE DOMAIN-CONTAINING PROTEIN"/>
    <property type="match status" value="1"/>
</dbReference>
<evidence type="ECO:0000259" key="1">
    <source>
        <dbReference type="PROSITE" id="PS50878"/>
    </source>
</evidence>
<dbReference type="GO" id="GO:0003824">
    <property type="term" value="F:catalytic activity"/>
    <property type="evidence" value="ECO:0007669"/>
    <property type="project" value="InterPro"/>
</dbReference>
<dbReference type="SUPFAM" id="SSF56219">
    <property type="entry name" value="DNase I-like"/>
    <property type="match status" value="1"/>
</dbReference>
<dbReference type="InterPro" id="IPR005135">
    <property type="entry name" value="Endo/exonuclease/phosphatase"/>
</dbReference>
<dbReference type="Pfam" id="PF00078">
    <property type="entry name" value="RVT_1"/>
    <property type="match status" value="1"/>
</dbReference>
<dbReference type="Gene3D" id="3.60.10.10">
    <property type="entry name" value="Endonuclease/exonuclease/phosphatase"/>
    <property type="match status" value="1"/>
</dbReference>
<accession>A0A673A8D7</accession>
<dbReference type="Ensembl" id="ENSSORT00005025691.1">
    <property type="protein sequence ID" value="ENSSORP00005024948.1"/>
    <property type="gene ID" value="ENSSORG00005012017.1"/>
</dbReference>
<dbReference type="Proteomes" id="UP000472271">
    <property type="component" value="Chromosome 16"/>
</dbReference>
<reference evidence="2" key="1">
    <citation type="submission" date="2019-06" db="EMBL/GenBank/DDBJ databases">
        <authorList>
            <consortium name="Wellcome Sanger Institute Data Sharing"/>
        </authorList>
    </citation>
    <scope>NUCLEOTIDE SEQUENCE [LARGE SCALE GENOMIC DNA]</scope>
</reference>
<feature type="domain" description="Reverse transcriptase" evidence="1">
    <location>
        <begin position="468"/>
        <end position="743"/>
    </location>
</feature>
<dbReference type="PROSITE" id="PS50878">
    <property type="entry name" value="RT_POL"/>
    <property type="match status" value="1"/>
</dbReference>
<dbReference type="InterPro" id="IPR036691">
    <property type="entry name" value="Endo/exonu/phosph_ase_sf"/>
</dbReference>
<keyword evidence="3" id="KW-1185">Reference proteome</keyword>
<dbReference type="AlphaFoldDB" id="A0A673A8D7"/>
<protein>
    <recommendedName>
        <fullName evidence="1">Reverse transcriptase domain-containing protein</fullName>
    </recommendedName>
</protein>
<dbReference type="CDD" id="cd01650">
    <property type="entry name" value="RT_nLTR_like"/>
    <property type="match status" value="1"/>
</dbReference>
<reference evidence="2" key="2">
    <citation type="submission" date="2025-08" db="UniProtKB">
        <authorList>
            <consortium name="Ensembl"/>
        </authorList>
    </citation>
    <scope>IDENTIFICATION</scope>
</reference>
<dbReference type="Pfam" id="PF14529">
    <property type="entry name" value="Exo_endo_phos_2"/>
    <property type="match status" value="1"/>
</dbReference>
<evidence type="ECO:0000313" key="3">
    <source>
        <dbReference type="Proteomes" id="UP000472271"/>
    </source>
</evidence>
<dbReference type="InParanoid" id="A0A673A8D7"/>
<reference evidence="2" key="3">
    <citation type="submission" date="2025-09" db="UniProtKB">
        <authorList>
            <consortium name="Ensembl"/>
        </authorList>
    </citation>
    <scope>IDENTIFICATION</scope>
</reference>